<accession>A0A8T2Q8N0</accession>
<dbReference type="Proteomes" id="UP000825935">
    <property type="component" value="Chromosome 37"/>
</dbReference>
<keyword evidence="2" id="KW-1185">Reference proteome</keyword>
<reference evidence="1" key="1">
    <citation type="submission" date="2021-08" db="EMBL/GenBank/DDBJ databases">
        <title>WGS assembly of Ceratopteris richardii.</title>
        <authorList>
            <person name="Marchant D.B."/>
            <person name="Chen G."/>
            <person name="Jenkins J."/>
            <person name="Shu S."/>
            <person name="Leebens-Mack J."/>
            <person name="Grimwood J."/>
            <person name="Schmutz J."/>
            <person name="Soltis P."/>
            <person name="Soltis D."/>
            <person name="Chen Z.-H."/>
        </authorList>
    </citation>
    <scope>NUCLEOTIDE SEQUENCE</scope>
    <source>
        <strain evidence="1">Whitten #5841</strain>
        <tissue evidence="1">Leaf</tissue>
    </source>
</reference>
<comment type="caution">
    <text evidence="1">The sequence shown here is derived from an EMBL/GenBank/DDBJ whole genome shotgun (WGS) entry which is preliminary data.</text>
</comment>
<proteinExistence type="predicted"/>
<evidence type="ECO:0000313" key="1">
    <source>
        <dbReference type="EMBL" id="KAH7280332.1"/>
    </source>
</evidence>
<gene>
    <name evidence="1" type="ORF">KP509_37G062000</name>
</gene>
<name>A0A8T2Q8N0_CERRI</name>
<evidence type="ECO:0000313" key="2">
    <source>
        <dbReference type="Proteomes" id="UP000825935"/>
    </source>
</evidence>
<protein>
    <submittedName>
        <fullName evidence="1">Uncharacterized protein</fullName>
    </submittedName>
</protein>
<dbReference type="EMBL" id="CM035442">
    <property type="protein sequence ID" value="KAH7280332.1"/>
    <property type="molecule type" value="Genomic_DNA"/>
</dbReference>
<dbReference type="AlphaFoldDB" id="A0A8T2Q8N0"/>
<sequence>MEIPAIELLCTSTPFLFQTMYICGVASCTSVLVDYVRRCSCLFPCARVCTNSFHKAVVNSVEFSAIDTVDIIQESPPKEYLDIIQESPPKEYLGQHVCVDVCHRCVRSLLGTYF</sequence>
<organism evidence="1 2">
    <name type="scientific">Ceratopteris richardii</name>
    <name type="common">Triangle waterfern</name>
    <dbReference type="NCBI Taxonomy" id="49495"/>
    <lineage>
        <taxon>Eukaryota</taxon>
        <taxon>Viridiplantae</taxon>
        <taxon>Streptophyta</taxon>
        <taxon>Embryophyta</taxon>
        <taxon>Tracheophyta</taxon>
        <taxon>Polypodiopsida</taxon>
        <taxon>Polypodiidae</taxon>
        <taxon>Polypodiales</taxon>
        <taxon>Pteridineae</taxon>
        <taxon>Pteridaceae</taxon>
        <taxon>Parkerioideae</taxon>
        <taxon>Ceratopteris</taxon>
    </lineage>
</organism>